<keyword evidence="3 7" id="KW-0812">Transmembrane</keyword>
<dbReference type="GO" id="GO:0017038">
    <property type="term" value="P:protein import"/>
    <property type="evidence" value="ECO:0007669"/>
    <property type="project" value="TreeGrafter"/>
</dbReference>
<protein>
    <submittedName>
        <fullName evidence="9">MotA/TolQ/ExbB proton channel family protein</fullName>
    </submittedName>
</protein>
<evidence type="ECO:0000256" key="1">
    <source>
        <dbReference type="ARBA" id="ARBA00004651"/>
    </source>
</evidence>
<comment type="similarity">
    <text evidence="6">Belongs to the exbB/tolQ family.</text>
</comment>
<evidence type="ECO:0000256" key="2">
    <source>
        <dbReference type="ARBA" id="ARBA00022475"/>
    </source>
</evidence>
<dbReference type="Proteomes" id="UP000318148">
    <property type="component" value="Unassembled WGS sequence"/>
</dbReference>
<dbReference type="InterPro" id="IPR002898">
    <property type="entry name" value="MotA_ExbB_proton_chnl"/>
</dbReference>
<evidence type="ECO:0000259" key="8">
    <source>
        <dbReference type="Pfam" id="PF01618"/>
    </source>
</evidence>
<keyword evidence="6" id="KW-0653">Protein transport</keyword>
<feature type="transmembrane region" description="Helical" evidence="7">
    <location>
        <begin position="12"/>
        <end position="34"/>
    </location>
</feature>
<evidence type="ECO:0000256" key="4">
    <source>
        <dbReference type="ARBA" id="ARBA00022989"/>
    </source>
</evidence>
<evidence type="ECO:0000256" key="7">
    <source>
        <dbReference type="SAM" id="Phobius"/>
    </source>
</evidence>
<evidence type="ECO:0000256" key="5">
    <source>
        <dbReference type="ARBA" id="ARBA00023136"/>
    </source>
</evidence>
<comment type="caution">
    <text evidence="9">The sequence shown here is derived from an EMBL/GenBank/DDBJ whole genome shotgun (WGS) entry which is preliminary data.</text>
</comment>
<evidence type="ECO:0000256" key="6">
    <source>
        <dbReference type="RuleBase" id="RU004057"/>
    </source>
</evidence>
<keyword evidence="4 7" id="KW-1133">Transmembrane helix</keyword>
<sequence>MASSTDRTSNEMFFQIVALLLSIIIVHTIYVTVIRPNAENIIKKHAEMAAAGEQYEVPRSFFVVIKDLEQESCFILMLWSLSIMGYKSRIAMREKSMLSERFFNLAEGTKILPQDVNQLIRPIESISQEKDFFLLPRTLKAALSRFEVTNNVQFASEAIDGVCEAENDRLDSELSMIRYITWAIPSIGFIGTVRGIGAALGQAHEAMQGDIAGVTSSLGVAFNSTFIALLISMVVMFFMHQLQLMQERLVLDSHSYCENNLLRFMKASE</sequence>
<dbReference type="EMBL" id="SHBO01000004">
    <property type="protein sequence ID" value="RZO08437.1"/>
    <property type="molecule type" value="Genomic_DNA"/>
</dbReference>
<feature type="domain" description="MotA/TolQ/ExbB proton channel" evidence="8">
    <location>
        <begin position="137"/>
        <end position="251"/>
    </location>
</feature>
<feature type="transmembrane region" description="Helical" evidence="7">
    <location>
        <begin position="179"/>
        <end position="200"/>
    </location>
</feature>
<accession>A0A520LNZ3</accession>
<dbReference type="Pfam" id="PF01618">
    <property type="entry name" value="MotA_ExbB"/>
    <property type="match status" value="1"/>
</dbReference>
<dbReference type="PANTHER" id="PTHR30625:SF11">
    <property type="entry name" value="MOTA_TOLQ_EXBB PROTON CHANNEL DOMAIN-CONTAINING PROTEIN"/>
    <property type="match status" value="1"/>
</dbReference>
<evidence type="ECO:0000313" key="10">
    <source>
        <dbReference type="Proteomes" id="UP000318148"/>
    </source>
</evidence>
<dbReference type="AlphaFoldDB" id="A0A520LNZ3"/>
<dbReference type="GO" id="GO:0005886">
    <property type="term" value="C:plasma membrane"/>
    <property type="evidence" value="ECO:0007669"/>
    <property type="project" value="UniProtKB-SubCell"/>
</dbReference>
<keyword evidence="2" id="KW-1003">Cell membrane</keyword>
<gene>
    <name evidence="9" type="ORF">EVB02_00605</name>
</gene>
<evidence type="ECO:0000313" key="9">
    <source>
        <dbReference type="EMBL" id="RZO08437.1"/>
    </source>
</evidence>
<comment type="subcellular location">
    <subcellularLocation>
        <location evidence="1">Cell membrane</location>
        <topology evidence="1">Multi-pass membrane protein</topology>
    </subcellularLocation>
    <subcellularLocation>
        <location evidence="6">Membrane</location>
        <topology evidence="6">Multi-pass membrane protein</topology>
    </subcellularLocation>
</comment>
<keyword evidence="5 7" id="KW-0472">Membrane</keyword>
<keyword evidence="6" id="KW-0813">Transport</keyword>
<proteinExistence type="inferred from homology"/>
<dbReference type="InterPro" id="IPR050790">
    <property type="entry name" value="ExbB/TolQ_transport"/>
</dbReference>
<feature type="transmembrane region" description="Helical" evidence="7">
    <location>
        <begin position="220"/>
        <end position="239"/>
    </location>
</feature>
<organism evidence="9 10">
    <name type="scientific">SAR92 clade bacterium</name>
    <dbReference type="NCBI Taxonomy" id="2315479"/>
    <lineage>
        <taxon>Bacteria</taxon>
        <taxon>Pseudomonadati</taxon>
        <taxon>Pseudomonadota</taxon>
        <taxon>Gammaproteobacteria</taxon>
        <taxon>Cellvibrionales</taxon>
        <taxon>Porticoccaceae</taxon>
        <taxon>SAR92 clade</taxon>
    </lineage>
</organism>
<name>A0A520LNZ3_9GAMM</name>
<dbReference type="PANTHER" id="PTHR30625">
    <property type="entry name" value="PROTEIN TOLQ"/>
    <property type="match status" value="1"/>
</dbReference>
<evidence type="ECO:0000256" key="3">
    <source>
        <dbReference type="ARBA" id="ARBA00022692"/>
    </source>
</evidence>
<reference evidence="9 10" key="1">
    <citation type="submission" date="2019-02" db="EMBL/GenBank/DDBJ databases">
        <title>Prokaryotic population dynamics and viral predation in marine succession experiment using metagenomics: the confinement effect.</title>
        <authorList>
            <person name="Haro-Moreno J.M."/>
            <person name="Rodriguez-Valera F."/>
            <person name="Lopez-Perez M."/>
        </authorList>
    </citation>
    <scope>NUCLEOTIDE SEQUENCE [LARGE SCALE GENOMIC DNA]</scope>
    <source>
        <strain evidence="9">MED-G169</strain>
    </source>
</reference>